<reference evidence="1 2" key="1">
    <citation type="journal article" date="2015" name="Genome Announc.">
        <title>Complete Genome Sequence of Microcystis aeruginosa NIES-2549, a Bloom-Forming Cyanobacterium from Lake Kasumigaura, Japan.</title>
        <authorList>
            <person name="Yamaguchi H."/>
            <person name="Suzuki S."/>
            <person name="Tanabe Y."/>
            <person name="Osana Y."/>
            <person name="Shimura Y."/>
            <person name="Ishida K."/>
            <person name="Kawachi M."/>
        </authorList>
    </citation>
    <scope>NUCLEOTIDE SEQUENCE [LARGE SCALE GENOMIC DNA]</scope>
    <source>
        <strain evidence="1 2">NIES-2549</strain>
    </source>
</reference>
<evidence type="ECO:0000313" key="1">
    <source>
        <dbReference type="EMBL" id="AKE65952.1"/>
    </source>
</evidence>
<organism evidence="1 2">
    <name type="scientific">Microcystis aeruginosa NIES-2549</name>
    <dbReference type="NCBI Taxonomy" id="1641812"/>
    <lineage>
        <taxon>Bacteria</taxon>
        <taxon>Bacillati</taxon>
        <taxon>Cyanobacteriota</taxon>
        <taxon>Cyanophyceae</taxon>
        <taxon>Oscillatoriophycideae</taxon>
        <taxon>Chroococcales</taxon>
        <taxon>Microcystaceae</taxon>
        <taxon>Microcystis</taxon>
    </lineage>
</organism>
<dbReference type="InterPro" id="IPR014951">
    <property type="entry name" value="DUF1822"/>
</dbReference>
<gene>
    <name evidence="1" type="ORF">MYAER_3616</name>
</gene>
<sequence>MTDQTGTQNQNTIIQLKGNYQIFDRLCELFESGELEKALGISILELEAFSLKKIIVLEEAKSNAKILDISKNTITIQESAVRETSTTIESIKSDIVSLLSFWQNCLENQGFKTATLGKSISRKKVIELDQHLLELILTIDEINNKEIRIYLKVRPQNGKGYLPENLIVSVFDEEGEFFPPQRTNDQTNILDLTIAHSFVCKSNDSFKISFTLNEITIVESFPG</sequence>
<dbReference type="EMBL" id="CP011304">
    <property type="protein sequence ID" value="AKE65952.1"/>
    <property type="molecule type" value="Genomic_DNA"/>
</dbReference>
<protein>
    <recommendedName>
        <fullName evidence="3">DUF1822 family protein</fullName>
    </recommendedName>
</protein>
<dbReference type="HOGENOM" id="CLU_1238994_0_0_3"/>
<accession>A0A0F6U7C7</accession>
<evidence type="ECO:0000313" key="2">
    <source>
        <dbReference type="Proteomes" id="UP000034103"/>
    </source>
</evidence>
<dbReference type="RefSeq" id="WP_046663025.1">
    <property type="nucleotide sequence ID" value="NZ_CP011304.1"/>
</dbReference>
<name>A0A0F6U7C7_MICAE</name>
<dbReference type="Pfam" id="PF08852">
    <property type="entry name" value="DUF1822"/>
    <property type="match status" value="1"/>
</dbReference>
<dbReference type="AlphaFoldDB" id="A0A0F6U7C7"/>
<dbReference type="PATRIC" id="fig|1641812.3.peg.3731"/>
<evidence type="ECO:0008006" key="3">
    <source>
        <dbReference type="Google" id="ProtNLM"/>
    </source>
</evidence>
<proteinExistence type="predicted"/>
<dbReference type="Proteomes" id="UP000034103">
    <property type="component" value="Chromosome"/>
</dbReference>